<accession>A0ACC2HWI8</accession>
<organism evidence="1 2">
    <name type="scientific">Boeremia exigua</name>
    <dbReference type="NCBI Taxonomy" id="749465"/>
    <lineage>
        <taxon>Eukaryota</taxon>
        <taxon>Fungi</taxon>
        <taxon>Dikarya</taxon>
        <taxon>Ascomycota</taxon>
        <taxon>Pezizomycotina</taxon>
        <taxon>Dothideomycetes</taxon>
        <taxon>Pleosporomycetidae</taxon>
        <taxon>Pleosporales</taxon>
        <taxon>Pleosporineae</taxon>
        <taxon>Didymellaceae</taxon>
        <taxon>Boeremia</taxon>
    </lineage>
</organism>
<dbReference type="EMBL" id="JAPHNI010000923">
    <property type="protein sequence ID" value="KAJ8107462.1"/>
    <property type="molecule type" value="Genomic_DNA"/>
</dbReference>
<reference evidence="1" key="1">
    <citation type="submission" date="2022-11" db="EMBL/GenBank/DDBJ databases">
        <title>Genome Sequence of Boeremia exigua.</title>
        <authorList>
            <person name="Buettner E."/>
        </authorList>
    </citation>
    <scope>NUCLEOTIDE SEQUENCE</scope>
    <source>
        <strain evidence="1">CU02</strain>
    </source>
</reference>
<evidence type="ECO:0000313" key="1">
    <source>
        <dbReference type="EMBL" id="KAJ8107462.1"/>
    </source>
</evidence>
<keyword evidence="2" id="KW-1185">Reference proteome</keyword>
<protein>
    <submittedName>
        <fullName evidence="1">Uncharacterized protein</fullName>
    </submittedName>
</protein>
<gene>
    <name evidence="1" type="ORF">OPT61_g8851</name>
</gene>
<dbReference type="Proteomes" id="UP001153331">
    <property type="component" value="Unassembled WGS sequence"/>
</dbReference>
<name>A0ACC2HWI8_9PLEO</name>
<proteinExistence type="predicted"/>
<comment type="caution">
    <text evidence="1">The sequence shown here is derived from an EMBL/GenBank/DDBJ whole genome shotgun (WGS) entry which is preliminary data.</text>
</comment>
<sequence length="140" mass="15165">MSDTYAHTLQIVFGVMGVLSTLITLSGLHYRDSLGSIVFRRYFRTPVRVADPETDPLTPTTGGVLSQPTVQCSRRATLPPSYDLSTRNVPARVPDASYSTQASTAVTEASVHTQVNNKADTLMDDDVDTPSLDPVHKQSA</sequence>
<evidence type="ECO:0000313" key="2">
    <source>
        <dbReference type="Proteomes" id="UP001153331"/>
    </source>
</evidence>